<keyword evidence="2" id="KW-1185">Reference proteome</keyword>
<protein>
    <submittedName>
        <fullName evidence="1">Uncharacterized protein</fullName>
    </submittedName>
</protein>
<accession>A0AA35YM94</accession>
<dbReference type="Proteomes" id="UP001177003">
    <property type="component" value="Chromosome 3"/>
</dbReference>
<name>A0AA35YM94_LACSI</name>
<evidence type="ECO:0000313" key="2">
    <source>
        <dbReference type="Proteomes" id="UP001177003"/>
    </source>
</evidence>
<organism evidence="1 2">
    <name type="scientific">Lactuca saligna</name>
    <name type="common">Willowleaf lettuce</name>
    <dbReference type="NCBI Taxonomy" id="75948"/>
    <lineage>
        <taxon>Eukaryota</taxon>
        <taxon>Viridiplantae</taxon>
        <taxon>Streptophyta</taxon>
        <taxon>Embryophyta</taxon>
        <taxon>Tracheophyta</taxon>
        <taxon>Spermatophyta</taxon>
        <taxon>Magnoliopsida</taxon>
        <taxon>eudicotyledons</taxon>
        <taxon>Gunneridae</taxon>
        <taxon>Pentapetalae</taxon>
        <taxon>asterids</taxon>
        <taxon>campanulids</taxon>
        <taxon>Asterales</taxon>
        <taxon>Asteraceae</taxon>
        <taxon>Cichorioideae</taxon>
        <taxon>Cichorieae</taxon>
        <taxon>Lactucinae</taxon>
        <taxon>Lactuca</taxon>
    </lineage>
</organism>
<dbReference type="PANTHER" id="PTHR33018">
    <property type="entry name" value="OS10G0338966 PROTEIN-RELATED"/>
    <property type="match status" value="1"/>
</dbReference>
<sequence length="227" mass="26931">MDEVLGKTTKSKRIHMVERKNRKRSVGKPKTKHLEARAIGPNRFKFTSYRGVTMRKMISILIDSWDSVDQCDKDQLWLNIKNYWHIRDDDHKAQVLRDCNTHWKAYKSELLKLWDNGVNPVKKYPHLNKAMWKNFLVLKSTEEFENIWKDKKPFSSKELEERVKIWMKTFGDKVKPFCKAYNESTTKGKERLEVTKGKESFAEIEKFVSVGMVIHVFHYIHGLELAV</sequence>
<gene>
    <name evidence="1" type="ORF">LSALG_LOCUS16427</name>
</gene>
<dbReference type="EMBL" id="OX465079">
    <property type="protein sequence ID" value="CAI9276453.1"/>
    <property type="molecule type" value="Genomic_DNA"/>
</dbReference>
<proteinExistence type="predicted"/>
<dbReference type="AlphaFoldDB" id="A0AA35YM94"/>
<evidence type="ECO:0000313" key="1">
    <source>
        <dbReference type="EMBL" id="CAI9276453.1"/>
    </source>
</evidence>
<reference evidence="1" key="1">
    <citation type="submission" date="2023-04" db="EMBL/GenBank/DDBJ databases">
        <authorList>
            <person name="Vijverberg K."/>
            <person name="Xiong W."/>
            <person name="Schranz E."/>
        </authorList>
    </citation>
    <scope>NUCLEOTIDE SEQUENCE</scope>
</reference>
<dbReference type="PANTHER" id="PTHR33018:SF37">
    <property type="entry name" value="TRANSPOSASE TNP1_EN_SPM-LIKE DOMAIN-CONTAINING PROTEIN"/>
    <property type="match status" value="1"/>
</dbReference>